<evidence type="ECO:0000313" key="1">
    <source>
        <dbReference type="EMBL" id="GIY06304.1"/>
    </source>
</evidence>
<dbReference type="SUPFAM" id="SSF56059">
    <property type="entry name" value="Glutathione synthetase ATP-binding domain-like"/>
    <property type="match status" value="1"/>
</dbReference>
<protein>
    <submittedName>
        <fullName evidence="1">Phosphoenolpyruvate synthase</fullName>
    </submittedName>
</protein>
<dbReference type="GO" id="GO:0005524">
    <property type="term" value="F:ATP binding"/>
    <property type="evidence" value="ECO:0007669"/>
    <property type="project" value="InterPro"/>
</dbReference>
<dbReference type="InterPro" id="IPR013815">
    <property type="entry name" value="ATP_grasp_subdomain_1"/>
</dbReference>
<dbReference type="Gene3D" id="3.30.1490.20">
    <property type="entry name" value="ATP-grasp fold, A domain"/>
    <property type="match status" value="1"/>
</dbReference>
<organism evidence="1 2">
    <name type="scientific">Caerostris darwini</name>
    <dbReference type="NCBI Taxonomy" id="1538125"/>
    <lineage>
        <taxon>Eukaryota</taxon>
        <taxon>Metazoa</taxon>
        <taxon>Ecdysozoa</taxon>
        <taxon>Arthropoda</taxon>
        <taxon>Chelicerata</taxon>
        <taxon>Arachnida</taxon>
        <taxon>Araneae</taxon>
        <taxon>Araneomorphae</taxon>
        <taxon>Entelegynae</taxon>
        <taxon>Araneoidea</taxon>
        <taxon>Araneidae</taxon>
        <taxon>Caerostris</taxon>
    </lineage>
</organism>
<name>A0AAV4QA65_9ARAC</name>
<evidence type="ECO:0000313" key="2">
    <source>
        <dbReference type="Proteomes" id="UP001054837"/>
    </source>
</evidence>
<comment type="caution">
    <text evidence="1">The sequence shown here is derived from an EMBL/GenBank/DDBJ whole genome shotgun (WGS) entry which is preliminary data.</text>
</comment>
<proteinExistence type="predicted"/>
<dbReference type="AlphaFoldDB" id="A0AAV4QA65"/>
<dbReference type="EMBL" id="BPLQ01004198">
    <property type="protein sequence ID" value="GIY06304.1"/>
    <property type="molecule type" value="Genomic_DNA"/>
</dbReference>
<gene>
    <name evidence="1" type="primary">ppsA_7</name>
    <name evidence="1" type="ORF">CDAR_568951</name>
</gene>
<keyword evidence="2" id="KW-1185">Reference proteome</keyword>
<dbReference type="Proteomes" id="UP001054837">
    <property type="component" value="Unassembled WGS sequence"/>
</dbReference>
<reference evidence="1 2" key="1">
    <citation type="submission" date="2021-06" db="EMBL/GenBank/DDBJ databases">
        <title>Caerostris darwini draft genome.</title>
        <authorList>
            <person name="Kono N."/>
            <person name="Arakawa K."/>
        </authorList>
    </citation>
    <scope>NUCLEOTIDE SEQUENCE [LARGE SCALE GENOMIC DNA]</scope>
</reference>
<sequence length="486" mass="54413">MIVSFIITLFKAPLEFIYWIKWAIAYIAIRICNALQSKRRRFDLYDLRATGDPFKLGFLTPHLEKELESPCPESHLQEAADEVVFYGVNSKSECLLVRIARGCNQMADAWIYLKLANGKTYNLAETMGYQQSSDDKNRIFSCGKLQMHYLSPMRRWRIFYCGMLKDISGHKEDYEESVFVKFVFVWRASSDVYDCTLDTNPEGFADAIAGSEWKVPFVPPIKKVTDALNMYAQTGVVTGTVSVNDESDYEMYLFGERIRNLGKSANIVGCKFTSILGNTPANGLTFHLTNVSVPYAFKNLPLGFVVDPDGNLVPLRELDIDIVPFSAKRPESSFKLNLIAGQQYEFSGSIAEPIVFYSGQGWSGYLDLSYIEFTIGNRKGSGLMFSGEVYKEPKRTNKIIPPPLEVMPSSVPLTVQFAEEASRAGEVSGGKGSSLGRLTHLSQEEKTFIVPKGIVVTTAAYSEFLTPEILKEVKHLEDVAYGNQQG</sequence>
<dbReference type="PANTHER" id="PTHR34717:SF1">
    <property type="entry name" value="EG:BACR7A4.20 PROTEIN"/>
    <property type="match status" value="1"/>
</dbReference>
<dbReference type="PANTHER" id="PTHR34717">
    <property type="entry name" value="EG:BACR7A4.20 PROTEIN"/>
    <property type="match status" value="1"/>
</dbReference>
<accession>A0AAV4QA65</accession>